<keyword evidence="2" id="KW-1185">Reference proteome</keyword>
<dbReference type="Proteomes" id="UP001187531">
    <property type="component" value="Unassembled WGS sequence"/>
</dbReference>
<accession>A0AA88IUB8</accession>
<dbReference type="EMBL" id="JAVRJZ010000001">
    <property type="protein sequence ID" value="KAK2726902.1"/>
    <property type="molecule type" value="Genomic_DNA"/>
</dbReference>
<comment type="caution">
    <text evidence="1">The sequence shown here is derived from an EMBL/GenBank/DDBJ whole genome shotgun (WGS) entry which is preliminary data.</text>
</comment>
<dbReference type="AlphaFoldDB" id="A0AA88IUB8"/>
<evidence type="ECO:0000313" key="1">
    <source>
        <dbReference type="EMBL" id="KAK2726902.1"/>
    </source>
</evidence>
<organism evidence="1 2">
    <name type="scientific">Artemia franciscana</name>
    <name type="common">Brine shrimp</name>
    <name type="synonym">Artemia sanfranciscana</name>
    <dbReference type="NCBI Taxonomy" id="6661"/>
    <lineage>
        <taxon>Eukaryota</taxon>
        <taxon>Metazoa</taxon>
        <taxon>Ecdysozoa</taxon>
        <taxon>Arthropoda</taxon>
        <taxon>Crustacea</taxon>
        <taxon>Branchiopoda</taxon>
        <taxon>Anostraca</taxon>
        <taxon>Artemiidae</taxon>
        <taxon>Artemia</taxon>
    </lineage>
</organism>
<proteinExistence type="predicted"/>
<reference evidence="1" key="1">
    <citation type="submission" date="2023-07" db="EMBL/GenBank/DDBJ databases">
        <title>Chromosome-level genome assembly of Artemia franciscana.</title>
        <authorList>
            <person name="Jo E."/>
        </authorList>
    </citation>
    <scope>NUCLEOTIDE SEQUENCE</scope>
    <source>
        <tissue evidence="1">Whole body</tissue>
    </source>
</reference>
<protein>
    <submittedName>
        <fullName evidence="1">Uncharacterized protein</fullName>
    </submittedName>
</protein>
<gene>
    <name evidence="1" type="ORF">QYM36_007672</name>
</gene>
<sequence>MLSTWNLGNLDLRGNQGPIKSSSGLVTSCCLLSCLAIDVEKKGNSGEKKAKTFEEDSILSFLNEDNDMHLNTGVSLNDRYQNALIREFSIDK</sequence>
<evidence type="ECO:0000313" key="2">
    <source>
        <dbReference type="Proteomes" id="UP001187531"/>
    </source>
</evidence>
<name>A0AA88IUB8_ARTSF</name>